<protein>
    <recommendedName>
        <fullName evidence="1">VOC domain-containing protein</fullName>
    </recommendedName>
</protein>
<dbReference type="EMBL" id="JANPWZ010000598">
    <property type="protein sequence ID" value="KAJ3574635.1"/>
    <property type="molecule type" value="Genomic_DNA"/>
</dbReference>
<dbReference type="PANTHER" id="PTHR36437">
    <property type="entry name" value="GLYOXALASE/BLEOMYCIN RESISTANCE PROTEIN/DIOXYGENASE"/>
    <property type="match status" value="1"/>
</dbReference>
<dbReference type="AlphaFoldDB" id="A0A9W8TNS4"/>
<evidence type="ECO:0000313" key="3">
    <source>
        <dbReference type="Proteomes" id="UP001148614"/>
    </source>
</evidence>
<gene>
    <name evidence="2" type="ORF">NPX13_g4300</name>
</gene>
<dbReference type="Pfam" id="PF00903">
    <property type="entry name" value="Glyoxalase"/>
    <property type="match status" value="1"/>
</dbReference>
<comment type="caution">
    <text evidence="2">The sequence shown here is derived from an EMBL/GenBank/DDBJ whole genome shotgun (WGS) entry which is preliminary data.</text>
</comment>
<dbReference type="InterPro" id="IPR004360">
    <property type="entry name" value="Glyas_Fos-R_dOase_dom"/>
</dbReference>
<feature type="domain" description="VOC" evidence="1">
    <location>
        <begin position="5"/>
        <end position="128"/>
    </location>
</feature>
<proteinExistence type="predicted"/>
<dbReference type="PANTHER" id="PTHR36437:SF2">
    <property type="entry name" value="GLYOXALASE_BLEOMYCIN RESISTANCE PROTEIN_DIOXYGENASE"/>
    <property type="match status" value="1"/>
</dbReference>
<dbReference type="SUPFAM" id="SSF54593">
    <property type="entry name" value="Glyoxalase/Bleomycin resistance protein/Dihydroxybiphenyl dioxygenase"/>
    <property type="match status" value="1"/>
</dbReference>
<evidence type="ECO:0000313" key="2">
    <source>
        <dbReference type="EMBL" id="KAJ3574635.1"/>
    </source>
</evidence>
<dbReference type="Gene3D" id="3.10.180.10">
    <property type="entry name" value="2,3-Dihydroxybiphenyl 1,2-Dioxygenase, domain 1"/>
    <property type="match status" value="1"/>
</dbReference>
<sequence length="133" mass="14856">MSNHALFQVTLVVDDYDRAKAYYCGVLGFDCVDDRPQGEDKRWVVVKPGKDGAALVLAKASTDMQRASIGKQTGGRVGFFLSTDDFSRDHKNFLEKGVKFLEEPRIMPYGTVAVFEDLYGNTWDFMQPADSSS</sequence>
<evidence type="ECO:0000259" key="1">
    <source>
        <dbReference type="PROSITE" id="PS51819"/>
    </source>
</evidence>
<organism evidence="2 3">
    <name type="scientific">Xylaria arbuscula</name>
    <dbReference type="NCBI Taxonomy" id="114810"/>
    <lineage>
        <taxon>Eukaryota</taxon>
        <taxon>Fungi</taxon>
        <taxon>Dikarya</taxon>
        <taxon>Ascomycota</taxon>
        <taxon>Pezizomycotina</taxon>
        <taxon>Sordariomycetes</taxon>
        <taxon>Xylariomycetidae</taxon>
        <taxon>Xylariales</taxon>
        <taxon>Xylariaceae</taxon>
        <taxon>Xylaria</taxon>
    </lineage>
</organism>
<dbReference type="Proteomes" id="UP001148614">
    <property type="component" value="Unassembled WGS sequence"/>
</dbReference>
<dbReference type="PROSITE" id="PS51819">
    <property type="entry name" value="VOC"/>
    <property type="match status" value="1"/>
</dbReference>
<keyword evidence="3" id="KW-1185">Reference proteome</keyword>
<dbReference type="InterPro" id="IPR037523">
    <property type="entry name" value="VOC_core"/>
</dbReference>
<name>A0A9W8TNS4_9PEZI</name>
<reference evidence="2" key="1">
    <citation type="submission" date="2022-07" db="EMBL/GenBank/DDBJ databases">
        <title>Genome Sequence of Xylaria arbuscula.</title>
        <authorList>
            <person name="Buettner E."/>
        </authorList>
    </citation>
    <scope>NUCLEOTIDE SEQUENCE</scope>
    <source>
        <strain evidence="2">VT107</strain>
    </source>
</reference>
<dbReference type="VEuPathDB" id="FungiDB:F4678DRAFT_280083"/>
<dbReference type="InterPro" id="IPR029068">
    <property type="entry name" value="Glyas_Bleomycin-R_OHBP_Dase"/>
</dbReference>
<accession>A0A9W8TNS4</accession>